<dbReference type="GO" id="GO:0006364">
    <property type="term" value="P:rRNA processing"/>
    <property type="evidence" value="ECO:0007669"/>
    <property type="project" value="TreeGrafter"/>
</dbReference>
<dbReference type="FunFam" id="3.30.70.1730:FF:000005">
    <property type="entry name" value="Ribosome assembly factor mrt4"/>
    <property type="match status" value="1"/>
</dbReference>
<dbReference type="Gene3D" id="3.90.105.20">
    <property type="match status" value="1"/>
</dbReference>
<organism evidence="8">
    <name type="scientific">Bicosoecida sp. CB-2014</name>
    <dbReference type="NCBI Taxonomy" id="1486930"/>
    <lineage>
        <taxon>Eukaryota</taxon>
        <taxon>Sar</taxon>
        <taxon>Stramenopiles</taxon>
        <taxon>Bigyra</taxon>
        <taxon>Opalozoa</taxon>
        <taxon>Bicosoecida</taxon>
    </lineage>
</organism>
<evidence type="ECO:0000256" key="2">
    <source>
        <dbReference type="ARBA" id="ARBA00008889"/>
    </source>
</evidence>
<reference evidence="8" key="1">
    <citation type="submission" date="2021-01" db="EMBL/GenBank/DDBJ databases">
        <authorList>
            <person name="Corre E."/>
            <person name="Pelletier E."/>
            <person name="Niang G."/>
            <person name="Scheremetjew M."/>
            <person name="Finn R."/>
            <person name="Kale V."/>
            <person name="Holt S."/>
            <person name="Cochrane G."/>
            <person name="Meng A."/>
            <person name="Brown T."/>
            <person name="Cohen L."/>
        </authorList>
    </citation>
    <scope>NUCLEOTIDE SEQUENCE</scope>
    <source>
        <strain evidence="8">Ms1</strain>
    </source>
</reference>
<evidence type="ECO:0000256" key="1">
    <source>
        <dbReference type="ARBA" id="ARBA00004046"/>
    </source>
</evidence>
<dbReference type="GO" id="GO:0030687">
    <property type="term" value="C:preribosome, large subunit precursor"/>
    <property type="evidence" value="ECO:0007669"/>
    <property type="project" value="TreeGrafter"/>
</dbReference>
<protein>
    <recommendedName>
        <fullName evidence="6">Ribosome assembly factor mrt4</fullName>
    </recommendedName>
</protein>
<comment type="function">
    <text evidence="1 6">Component of the ribosome assembly machinery. Nuclear paralog of the ribosomal protein P0, it binds pre-60S subunits at an early stage of assembly in the nucleolus, and is replaced by P0 in cytoplasmic pre-60S subunits and mature 80S ribosomes.</text>
</comment>
<comment type="subunit">
    <text evidence="3 6">Associates with the pre-60S ribosomal particle.</text>
</comment>
<comment type="subcellular location">
    <subcellularLocation>
        <location evidence="6">Cytoplasm</location>
    </subcellularLocation>
    <subcellularLocation>
        <location evidence="6">Nucleus</location>
        <location evidence="6">Nucleolus</location>
    </subcellularLocation>
</comment>
<evidence type="ECO:0000256" key="3">
    <source>
        <dbReference type="ARBA" id="ARBA00011117"/>
    </source>
</evidence>
<dbReference type="EMBL" id="HBFS01014529">
    <property type="protein sequence ID" value="CAD8916516.1"/>
    <property type="molecule type" value="Transcribed_RNA"/>
</dbReference>
<keyword evidence="6" id="KW-0690">Ribosome biogenesis</keyword>
<comment type="similarity">
    <text evidence="2 6">Belongs to the universal ribosomal protein uL10 family.</text>
</comment>
<dbReference type="FunFam" id="3.90.105.20:FF:000003">
    <property type="entry name" value="Ribosome assembly factor mrt4"/>
    <property type="match status" value="1"/>
</dbReference>
<dbReference type="InterPro" id="IPR040637">
    <property type="entry name" value="Ribosomal_uL10-like_insert"/>
</dbReference>
<dbReference type="GO" id="GO:0003723">
    <property type="term" value="F:RNA binding"/>
    <property type="evidence" value="ECO:0007669"/>
    <property type="project" value="TreeGrafter"/>
</dbReference>
<dbReference type="GO" id="GO:0000027">
    <property type="term" value="P:ribosomal large subunit assembly"/>
    <property type="evidence" value="ECO:0007669"/>
    <property type="project" value="InterPro"/>
</dbReference>
<dbReference type="Pfam" id="PF00466">
    <property type="entry name" value="Ribosomal_L10"/>
    <property type="match status" value="1"/>
</dbReference>
<evidence type="ECO:0000259" key="7">
    <source>
        <dbReference type="Pfam" id="PF17777"/>
    </source>
</evidence>
<dbReference type="PANTHER" id="PTHR45841">
    <property type="entry name" value="MRNA TURNOVER PROTEIN 4 MRTO4"/>
    <property type="match status" value="1"/>
</dbReference>
<evidence type="ECO:0000256" key="5">
    <source>
        <dbReference type="ARBA" id="ARBA00023242"/>
    </source>
</evidence>
<accession>A0A7S1CDL9</accession>
<proteinExistence type="inferred from homology"/>
<dbReference type="AlphaFoldDB" id="A0A7S1CDL9"/>
<evidence type="ECO:0000313" key="8">
    <source>
        <dbReference type="EMBL" id="CAD8916516.1"/>
    </source>
</evidence>
<feature type="domain" description="Large ribosomal subunit protein uL10-like insertion" evidence="7">
    <location>
        <begin position="125"/>
        <end position="194"/>
    </location>
</feature>
<sequence>MPKSKRAKVVSLTKTEAAPQERKASLIERIRDSIDAYSRIYVFSFENMRTQSFKELRVEWADSRFFLGKNKVMRVALGRDEEEEYRDGLAGLGKLLTGNVGLLFTNRSPEDVAAFFDEYGFLDFARGGFEATEDVELEAGPLEGMQHTMVEQLTKLGLPVVLDRGVVTLTKRHDVCKAGDVLTPEQARLLKLFDRRMSEFKIVPVAMWHADEVTMLADGAVGGAGGHVGRSRK</sequence>
<dbReference type="GO" id="GO:0005737">
    <property type="term" value="C:cytoplasm"/>
    <property type="evidence" value="ECO:0007669"/>
    <property type="project" value="UniProtKB-SubCell"/>
</dbReference>
<keyword evidence="5 6" id="KW-0539">Nucleus</keyword>
<dbReference type="Gene3D" id="3.30.70.1730">
    <property type="match status" value="1"/>
</dbReference>
<dbReference type="InterPro" id="IPR001790">
    <property type="entry name" value="Ribosomal_uL10"/>
</dbReference>
<keyword evidence="4 6" id="KW-0963">Cytoplasm</keyword>
<dbReference type="InterPro" id="IPR043141">
    <property type="entry name" value="Ribosomal_uL10-like_sf"/>
</dbReference>
<evidence type="ECO:0000256" key="4">
    <source>
        <dbReference type="ARBA" id="ARBA00022490"/>
    </source>
</evidence>
<gene>
    <name evidence="8" type="ORF">BSP0115_LOCUS9775</name>
</gene>
<dbReference type="GO" id="GO:0005730">
    <property type="term" value="C:nucleolus"/>
    <property type="evidence" value="ECO:0007669"/>
    <property type="project" value="UniProtKB-SubCell"/>
</dbReference>
<dbReference type="PANTHER" id="PTHR45841:SF1">
    <property type="entry name" value="MRNA TURNOVER PROTEIN 4 HOMOLOG"/>
    <property type="match status" value="1"/>
</dbReference>
<dbReference type="SUPFAM" id="SSF160369">
    <property type="entry name" value="Ribosomal protein L10-like"/>
    <property type="match status" value="1"/>
</dbReference>
<dbReference type="InterPro" id="IPR043164">
    <property type="entry name" value="Ribosomal_uL10-like_insert_sf"/>
</dbReference>
<dbReference type="GO" id="GO:0000956">
    <property type="term" value="P:nuclear-transcribed mRNA catabolic process"/>
    <property type="evidence" value="ECO:0007669"/>
    <property type="project" value="TreeGrafter"/>
</dbReference>
<dbReference type="InterPro" id="IPR051742">
    <property type="entry name" value="Ribosome_Assembly_uL10"/>
</dbReference>
<name>A0A7S1CDL9_9STRA</name>
<dbReference type="Pfam" id="PF17777">
    <property type="entry name" value="RL10P_insert"/>
    <property type="match status" value="1"/>
</dbReference>
<dbReference type="InterPro" id="IPR033867">
    <property type="entry name" value="Mrt4"/>
</dbReference>
<evidence type="ECO:0000256" key="6">
    <source>
        <dbReference type="RuleBase" id="RU364039"/>
    </source>
</evidence>
<dbReference type="CDD" id="cd05796">
    <property type="entry name" value="Ribosomal_P0_like"/>
    <property type="match status" value="1"/>
</dbReference>